<dbReference type="EMBL" id="QJKJ01003491">
    <property type="protein sequence ID" value="RDX98228.1"/>
    <property type="molecule type" value="Genomic_DNA"/>
</dbReference>
<dbReference type="InterPro" id="IPR005162">
    <property type="entry name" value="Retrotrans_gag_dom"/>
</dbReference>
<keyword evidence="4" id="KW-1185">Reference proteome</keyword>
<reference evidence="3" key="1">
    <citation type="submission" date="2018-05" db="EMBL/GenBank/DDBJ databases">
        <title>Draft genome of Mucuna pruriens seed.</title>
        <authorList>
            <person name="Nnadi N.E."/>
            <person name="Vos R."/>
            <person name="Hasami M.H."/>
            <person name="Devisetty U.K."/>
            <person name="Aguiy J.C."/>
        </authorList>
    </citation>
    <scope>NUCLEOTIDE SEQUENCE [LARGE SCALE GENOMIC DNA]</scope>
    <source>
        <strain evidence="3">JCA_2017</strain>
    </source>
</reference>
<accession>A0A371H5Z0</accession>
<evidence type="ECO:0000313" key="3">
    <source>
        <dbReference type="EMBL" id="RDX98228.1"/>
    </source>
</evidence>
<dbReference type="AlphaFoldDB" id="A0A371H5Z0"/>
<evidence type="ECO:0000259" key="2">
    <source>
        <dbReference type="Pfam" id="PF03732"/>
    </source>
</evidence>
<proteinExistence type="predicted"/>
<dbReference type="Proteomes" id="UP000257109">
    <property type="component" value="Unassembled WGS sequence"/>
</dbReference>
<feature type="region of interest" description="Disordered" evidence="1">
    <location>
        <begin position="1"/>
        <end position="32"/>
    </location>
</feature>
<evidence type="ECO:0000256" key="1">
    <source>
        <dbReference type="SAM" id="MobiDB-lite"/>
    </source>
</evidence>
<protein>
    <recommendedName>
        <fullName evidence="2">Retrotransposon gag domain-containing protein</fullName>
    </recommendedName>
</protein>
<dbReference type="Pfam" id="PF03732">
    <property type="entry name" value="Retrotrans_gag"/>
    <property type="match status" value="1"/>
</dbReference>
<name>A0A371H5Z0_MUCPR</name>
<feature type="non-terminal residue" evidence="3">
    <location>
        <position position="1"/>
    </location>
</feature>
<gene>
    <name evidence="3" type="ORF">CR513_18887</name>
</gene>
<evidence type="ECO:0000313" key="4">
    <source>
        <dbReference type="Proteomes" id="UP000257109"/>
    </source>
</evidence>
<dbReference type="PANTHER" id="PTHR33223:SF8">
    <property type="entry name" value="OS04G0172440 PROTEIN"/>
    <property type="match status" value="1"/>
</dbReference>
<sequence>MPYGWNTEDPVNEEQEQPKVEAQHQASRTTQPFVVHMQTPQMEDKWKSLEERLRAVEGGNRFGLEAVDLCLVLDVGLPTNFKTPEFDKYKGSSCPRVDLAMYCRKMAAYIYDDKILIHCFQDSLTGQLLAERGHVKTWRDLAEAFLKQYKYNKDMVPDRSRLQNMVKREQEGFKEYAQRWRELAM</sequence>
<comment type="caution">
    <text evidence="3">The sequence shown here is derived from an EMBL/GenBank/DDBJ whole genome shotgun (WGS) entry which is preliminary data.</text>
</comment>
<organism evidence="3 4">
    <name type="scientific">Mucuna pruriens</name>
    <name type="common">Velvet bean</name>
    <name type="synonym">Dolichos pruriens</name>
    <dbReference type="NCBI Taxonomy" id="157652"/>
    <lineage>
        <taxon>Eukaryota</taxon>
        <taxon>Viridiplantae</taxon>
        <taxon>Streptophyta</taxon>
        <taxon>Embryophyta</taxon>
        <taxon>Tracheophyta</taxon>
        <taxon>Spermatophyta</taxon>
        <taxon>Magnoliopsida</taxon>
        <taxon>eudicotyledons</taxon>
        <taxon>Gunneridae</taxon>
        <taxon>Pentapetalae</taxon>
        <taxon>rosids</taxon>
        <taxon>fabids</taxon>
        <taxon>Fabales</taxon>
        <taxon>Fabaceae</taxon>
        <taxon>Papilionoideae</taxon>
        <taxon>50 kb inversion clade</taxon>
        <taxon>NPAAA clade</taxon>
        <taxon>indigoferoid/millettioid clade</taxon>
        <taxon>Phaseoleae</taxon>
        <taxon>Mucuna</taxon>
    </lineage>
</organism>
<feature type="domain" description="Retrotransposon gag" evidence="2">
    <location>
        <begin position="134"/>
        <end position="184"/>
    </location>
</feature>
<dbReference type="PANTHER" id="PTHR33223">
    <property type="entry name" value="CCHC-TYPE DOMAIN-CONTAINING PROTEIN"/>
    <property type="match status" value="1"/>
</dbReference>